<sequence length="89" mass="10401">MSCEAFPFLYLNMSGEMIYIVEQRLTAQRIDRTKANKVLNDILMAIFSPKMIAEVFKRQQLLTVTIVRQMFEKLAHSSIMKLNELSMNK</sequence>
<accession>A0ABP0VJ46</accession>
<gene>
    <name evidence="1" type="ORF">CSSPJE1EN1_LOCUS29762</name>
</gene>
<comment type="caution">
    <text evidence="1">The sequence shown here is derived from an EMBL/GenBank/DDBJ whole genome shotgun (WGS) entry which is preliminary data.</text>
</comment>
<dbReference type="Pfam" id="PF10188">
    <property type="entry name" value="Oscp1"/>
    <property type="match status" value="1"/>
</dbReference>
<protein>
    <submittedName>
        <fullName evidence="1">Uncharacterized protein</fullName>
    </submittedName>
</protein>
<dbReference type="PANTHER" id="PTHR21439:SF0">
    <property type="entry name" value="PROTEIN OSCP1"/>
    <property type="match status" value="1"/>
</dbReference>
<name>A0ABP0VJ46_9BRYO</name>
<organism evidence="1 2">
    <name type="scientific">Sphagnum jensenii</name>
    <dbReference type="NCBI Taxonomy" id="128206"/>
    <lineage>
        <taxon>Eukaryota</taxon>
        <taxon>Viridiplantae</taxon>
        <taxon>Streptophyta</taxon>
        <taxon>Embryophyta</taxon>
        <taxon>Bryophyta</taxon>
        <taxon>Sphagnophytina</taxon>
        <taxon>Sphagnopsida</taxon>
        <taxon>Sphagnales</taxon>
        <taxon>Sphagnaceae</taxon>
        <taxon>Sphagnum</taxon>
    </lineage>
</organism>
<evidence type="ECO:0000313" key="2">
    <source>
        <dbReference type="Proteomes" id="UP001497444"/>
    </source>
</evidence>
<keyword evidence="2" id="KW-1185">Reference proteome</keyword>
<dbReference type="Proteomes" id="UP001497444">
    <property type="component" value="Unassembled WGS sequence"/>
</dbReference>
<dbReference type="InterPro" id="IPR019332">
    <property type="entry name" value="OSCP1"/>
</dbReference>
<dbReference type="PANTHER" id="PTHR21439">
    <property type="entry name" value="OXIDORED-NITRO DOMAIN-CONTAINING PROTEIN"/>
    <property type="match status" value="1"/>
</dbReference>
<feature type="non-terminal residue" evidence="1">
    <location>
        <position position="89"/>
    </location>
</feature>
<dbReference type="EMBL" id="CAXAQS010001025">
    <property type="protein sequence ID" value="CAK9254384.1"/>
    <property type="molecule type" value="Genomic_DNA"/>
</dbReference>
<evidence type="ECO:0000313" key="1">
    <source>
        <dbReference type="EMBL" id="CAK9254384.1"/>
    </source>
</evidence>
<proteinExistence type="predicted"/>
<reference evidence="1" key="1">
    <citation type="submission" date="2024-02" db="EMBL/GenBank/DDBJ databases">
        <authorList>
            <consortium name="ELIXIR-Norway"/>
            <consortium name="Elixir Norway"/>
        </authorList>
    </citation>
    <scope>NUCLEOTIDE SEQUENCE</scope>
</reference>